<evidence type="ECO:0000256" key="4">
    <source>
        <dbReference type="ARBA" id="ARBA00022676"/>
    </source>
</evidence>
<dbReference type="Proteomes" id="UP001530400">
    <property type="component" value="Unassembled WGS sequence"/>
</dbReference>
<dbReference type="PANTHER" id="PTHR22760">
    <property type="entry name" value="GLYCOSYLTRANSFERASE"/>
    <property type="match status" value="1"/>
</dbReference>
<evidence type="ECO:0000256" key="1">
    <source>
        <dbReference type="ARBA" id="ARBA00004477"/>
    </source>
</evidence>
<feature type="transmembrane region" description="Helical" evidence="11">
    <location>
        <begin position="172"/>
        <end position="195"/>
    </location>
</feature>
<evidence type="ECO:0000256" key="5">
    <source>
        <dbReference type="ARBA" id="ARBA00022679"/>
    </source>
</evidence>
<proteinExistence type="inferred from homology"/>
<reference evidence="12 13" key="1">
    <citation type="submission" date="2024-10" db="EMBL/GenBank/DDBJ databases">
        <title>Updated reference genomes for cyclostephanoid diatoms.</title>
        <authorList>
            <person name="Roberts W.R."/>
            <person name="Alverson A.J."/>
        </authorList>
    </citation>
    <scope>NUCLEOTIDE SEQUENCE [LARGE SCALE GENOMIC DNA]</scope>
    <source>
        <strain evidence="12 13">AJA010-31</strain>
    </source>
</reference>
<comment type="caution">
    <text evidence="12">The sequence shown here is derived from an EMBL/GenBank/DDBJ whole genome shotgun (WGS) entry which is preliminary data.</text>
</comment>
<dbReference type="GO" id="GO:0006506">
    <property type="term" value="P:GPI anchor biosynthetic process"/>
    <property type="evidence" value="ECO:0007669"/>
    <property type="project" value="UniProtKB-KW"/>
</dbReference>
<evidence type="ECO:0000256" key="7">
    <source>
        <dbReference type="ARBA" id="ARBA00022824"/>
    </source>
</evidence>
<dbReference type="InterPro" id="IPR005599">
    <property type="entry name" value="GPI_mannosylTrfase"/>
</dbReference>
<protein>
    <recommendedName>
        <fullName evidence="11">Mannosyltransferase</fullName>
        <ecNumber evidence="11">2.4.1.-</ecNumber>
    </recommendedName>
</protein>
<evidence type="ECO:0000313" key="13">
    <source>
        <dbReference type="Proteomes" id="UP001530400"/>
    </source>
</evidence>
<feature type="transmembrane region" description="Helical" evidence="11">
    <location>
        <begin position="271"/>
        <end position="291"/>
    </location>
</feature>
<dbReference type="EMBL" id="JALLPJ020001162">
    <property type="protein sequence ID" value="KAL3775239.1"/>
    <property type="molecule type" value="Genomic_DNA"/>
</dbReference>
<evidence type="ECO:0000256" key="11">
    <source>
        <dbReference type="RuleBase" id="RU363075"/>
    </source>
</evidence>
<dbReference type="EC" id="2.4.1.-" evidence="11"/>
<keyword evidence="5" id="KW-0808">Transferase</keyword>
<feature type="transmembrane region" description="Helical" evidence="11">
    <location>
        <begin position="132"/>
        <end position="152"/>
    </location>
</feature>
<accession>A0ABD3NGP8</accession>
<organism evidence="12 13">
    <name type="scientific">Cyclotella atomus</name>
    <dbReference type="NCBI Taxonomy" id="382360"/>
    <lineage>
        <taxon>Eukaryota</taxon>
        <taxon>Sar</taxon>
        <taxon>Stramenopiles</taxon>
        <taxon>Ochrophyta</taxon>
        <taxon>Bacillariophyta</taxon>
        <taxon>Coscinodiscophyceae</taxon>
        <taxon>Thalassiosirophycidae</taxon>
        <taxon>Stephanodiscales</taxon>
        <taxon>Stephanodiscaceae</taxon>
        <taxon>Cyclotella</taxon>
    </lineage>
</organism>
<dbReference type="GO" id="GO:0016757">
    <property type="term" value="F:glycosyltransferase activity"/>
    <property type="evidence" value="ECO:0007669"/>
    <property type="project" value="UniProtKB-KW"/>
</dbReference>
<keyword evidence="3" id="KW-0337">GPI-anchor biosynthesis</keyword>
<name>A0ABD3NGP8_9STRA</name>
<feature type="transmembrane region" description="Helical" evidence="11">
    <location>
        <begin position="435"/>
        <end position="454"/>
    </location>
</feature>
<comment type="similarity">
    <text evidence="10">Belongs to the glycosyltransferase 22 family. PIGZ subfamily.</text>
</comment>
<dbReference type="Pfam" id="PF03901">
    <property type="entry name" value="Glyco_transf_22"/>
    <property type="match status" value="1"/>
</dbReference>
<evidence type="ECO:0000256" key="3">
    <source>
        <dbReference type="ARBA" id="ARBA00022502"/>
    </source>
</evidence>
<evidence type="ECO:0000256" key="6">
    <source>
        <dbReference type="ARBA" id="ARBA00022692"/>
    </source>
</evidence>
<feature type="transmembrane region" description="Helical" evidence="11">
    <location>
        <begin position="12"/>
        <end position="34"/>
    </location>
</feature>
<evidence type="ECO:0000313" key="12">
    <source>
        <dbReference type="EMBL" id="KAL3775239.1"/>
    </source>
</evidence>
<comment type="pathway">
    <text evidence="2">Glycolipid biosynthesis; glycosylphosphatidylinositol-anchor biosynthesis.</text>
</comment>
<evidence type="ECO:0000256" key="9">
    <source>
        <dbReference type="ARBA" id="ARBA00023136"/>
    </source>
</evidence>
<sequence length="648" mass="74136">MVAPQSSNRFKWALYLSLIVLRFFGAIHSLPGYIHPDEFFQGGQELFFGQQLDESTRQQHDYAVKNIPWEFEPMHAVRSIVPPKFMTLFPIRVYSCIKSVVMSSGHQQLTNTCWKDNLHHLSGKEVLIIPRIFMTILSMIFLDGSLWLLIFLKHAQASNTSRRRMSEMLYFIYQYGPPIEVIILASSWPCLVFGIRPFTNTLEAMCLALLLVVVNFDLTMAAIDTHMSTVCIGVVCSIGIFVRFTFAFYAFPSVLIWIWRRWKMSQRPKHFMLDLILLALAFLTTSMMFIWNDSIYYSARAELTSDMMRHIAPLNAFIYNSKSTNLAEHGLHPRITHALVNMPTLFGPLALFWYSSIVQRALGRGNRNRCNNSHDSSMVNITCKWVIITGLFVLSCAPHQEPRFLLPCLVPLVLLCGKEVLGLNDRSQNRVKASILKLIWIAFNIILYIFFGWLHQGGLTDALLQTKSFSSNTSASIHIYYKTYMPPSFLAGSNTEQTEFANRQCVIDTDGSNTCSTDELGTSQKESRISHLQSDNLILDLQGNEPSVLLHVLQSYLTCSAADYSSTPIYLITPLAVANSLANEKQTNQHGEYFEWHEFNFYKVYRSSYVHVSTEDWPKWDGSFLSFVSQLRLVSHDVTCRTVEDRIE</sequence>
<dbReference type="AlphaFoldDB" id="A0ABD3NGP8"/>
<evidence type="ECO:0000256" key="2">
    <source>
        <dbReference type="ARBA" id="ARBA00004687"/>
    </source>
</evidence>
<keyword evidence="9 11" id="KW-0472">Membrane</keyword>
<gene>
    <name evidence="12" type="ORF">ACHAWO_012990</name>
</gene>
<evidence type="ECO:0000256" key="8">
    <source>
        <dbReference type="ARBA" id="ARBA00022989"/>
    </source>
</evidence>
<keyword evidence="8 11" id="KW-1133">Transmembrane helix</keyword>
<feature type="transmembrane region" description="Helical" evidence="11">
    <location>
        <begin position="229"/>
        <end position="259"/>
    </location>
</feature>
<dbReference type="GO" id="GO:0005789">
    <property type="term" value="C:endoplasmic reticulum membrane"/>
    <property type="evidence" value="ECO:0007669"/>
    <property type="project" value="UniProtKB-SubCell"/>
</dbReference>
<keyword evidence="13" id="KW-1185">Reference proteome</keyword>
<keyword evidence="7 11" id="KW-0256">Endoplasmic reticulum</keyword>
<comment type="subcellular location">
    <subcellularLocation>
        <location evidence="1 11">Endoplasmic reticulum membrane</location>
        <topology evidence="1 11">Multi-pass membrane protein</topology>
    </subcellularLocation>
</comment>
<evidence type="ECO:0000256" key="10">
    <source>
        <dbReference type="ARBA" id="ARBA00038466"/>
    </source>
</evidence>
<keyword evidence="4 11" id="KW-0328">Glycosyltransferase</keyword>
<keyword evidence="6 11" id="KW-0812">Transmembrane</keyword>
<dbReference type="PANTHER" id="PTHR22760:SF3">
    <property type="entry name" value="GPI MANNOSYLTRANSFERASE 4"/>
    <property type="match status" value="1"/>
</dbReference>
<feature type="transmembrane region" description="Helical" evidence="11">
    <location>
        <begin position="202"/>
        <end position="223"/>
    </location>
</feature>